<reference evidence="1" key="2">
    <citation type="journal article" date="2024" name="Plant">
        <title>Genomic evolution and insights into agronomic trait innovations of Sesamum species.</title>
        <authorList>
            <person name="Miao H."/>
            <person name="Wang L."/>
            <person name="Qu L."/>
            <person name="Liu H."/>
            <person name="Sun Y."/>
            <person name="Le M."/>
            <person name="Wang Q."/>
            <person name="Wei S."/>
            <person name="Zheng Y."/>
            <person name="Lin W."/>
            <person name="Duan Y."/>
            <person name="Cao H."/>
            <person name="Xiong S."/>
            <person name="Wang X."/>
            <person name="Wei L."/>
            <person name="Li C."/>
            <person name="Ma Q."/>
            <person name="Ju M."/>
            <person name="Zhao R."/>
            <person name="Li G."/>
            <person name="Mu C."/>
            <person name="Tian Q."/>
            <person name="Mei H."/>
            <person name="Zhang T."/>
            <person name="Gao T."/>
            <person name="Zhang H."/>
        </authorList>
    </citation>
    <scope>NUCLEOTIDE SEQUENCE</scope>
    <source>
        <strain evidence="1">KEN1</strain>
    </source>
</reference>
<evidence type="ECO:0000313" key="1">
    <source>
        <dbReference type="EMBL" id="KAL0401850.1"/>
    </source>
</evidence>
<proteinExistence type="predicted"/>
<dbReference type="AlphaFoldDB" id="A0AAW2TBQ6"/>
<comment type="caution">
    <text evidence="1">The sequence shown here is derived from an EMBL/GenBank/DDBJ whole genome shotgun (WGS) entry which is preliminary data.</text>
</comment>
<organism evidence="1">
    <name type="scientific">Sesamum latifolium</name>
    <dbReference type="NCBI Taxonomy" id="2727402"/>
    <lineage>
        <taxon>Eukaryota</taxon>
        <taxon>Viridiplantae</taxon>
        <taxon>Streptophyta</taxon>
        <taxon>Embryophyta</taxon>
        <taxon>Tracheophyta</taxon>
        <taxon>Spermatophyta</taxon>
        <taxon>Magnoliopsida</taxon>
        <taxon>eudicotyledons</taxon>
        <taxon>Gunneridae</taxon>
        <taxon>Pentapetalae</taxon>
        <taxon>asterids</taxon>
        <taxon>lamiids</taxon>
        <taxon>Lamiales</taxon>
        <taxon>Pedaliaceae</taxon>
        <taxon>Sesamum</taxon>
    </lineage>
</organism>
<name>A0AAW2TBQ6_9LAMI</name>
<accession>A0AAW2TBQ6</accession>
<reference evidence="1" key="1">
    <citation type="submission" date="2020-06" db="EMBL/GenBank/DDBJ databases">
        <authorList>
            <person name="Li T."/>
            <person name="Hu X."/>
            <person name="Zhang T."/>
            <person name="Song X."/>
            <person name="Zhang H."/>
            <person name="Dai N."/>
            <person name="Sheng W."/>
            <person name="Hou X."/>
            <person name="Wei L."/>
        </authorList>
    </citation>
    <scope>NUCLEOTIDE SEQUENCE</scope>
    <source>
        <strain evidence="1">KEN1</strain>
        <tissue evidence="1">Leaf</tissue>
    </source>
</reference>
<protein>
    <submittedName>
        <fullName evidence="1">Uncharacterized protein</fullName>
    </submittedName>
</protein>
<dbReference type="EMBL" id="JACGWN010000015">
    <property type="protein sequence ID" value="KAL0401850.1"/>
    <property type="molecule type" value="Genomic_DNA"/>
</dbReference>
<gene>
    <name evidence="1" type="ORF">Slati_4214900</name>
</gene>
<sequence length="73" mass="7328">MAPNRAGDISSMEVSDDVLWRDGSATGPATRGGGGACGKVTGVDPASIGAGRRPCDHLQSLCATGSHYSLLLV</sequence>